<feature type="compositionally biased region" description="Basic and acidic residues" evidence="2">
    <location>
        <begin position="17"/>
        <end position="39"/>
    </location>
</feature>
<feature type="region of interest" description="Disordered" evidence="2">
    <location>
        <begin position="87"/>
        <end position="384"/>
    </location>
</feature>
<name>A0A3L6DQ84_MAIZE</name>
<dbReference type="EMBL" id="NCVQ01000009">
    <property type="protein sequence ID" value="PWZ10800.1"/>
    <property type="molecule type" value="Genomic_DNA"/>
</dbReference>
<feature type="compositionally biased region" description="Polar residues" evidence="2">
    <location>
        <begin position="309"/>
        <end position="355"/>
    </location>
</feature>
<dbReference type="Pfam" id="PF03004">
    <property type="entry name" value="Transposase_24"/>
    <property type="match status" value="1"/>
</dbReference>
<feature type="compositionally biased region" description="Acidic residues" evidence="2">
    <location>
        <begin position="116"/>
        <end position="125"/>
    </location>
</feature>
<feature type="compositionally biased region" description="Low complexity" evidence="2">
    <location>
        <begin position="298"/>
        <end position="307"/>
    </location>
</feature>
<feature type="compositionally biased region" description="Polar residues" evidence="2">
    <location>
        <begin position="233"/>
        <end position="244"/>
    </location>
</feature>
<dbReference type="Proteomes" id="UP000251960">
    <property type="component" value="Chromosome 8"/>
</dbReference>
<keyword evidence="1" id="KW-0175">Coiled coil</keyword>
<dbReference type="AlphaFoldDB" id="A0A3L6DQ84"/>
<accession>A0A3L6DQ84</accession>
<dbReference type="PANTHER" id="PTHR33063:SF16">
    <property type="entry name" value="OS02G0241300 PROTEIN"/>
    <property type="match status" value="1"/>
</dbReference>
<dbReference type="PANTHER" id="PTHR33063">
    <property type="entry name" value="OS02G0583500 PROTEIN"/>
    <property type="match status" value="1"/>
</dbReference>
<comment type="caution">
    <text evidence="3">The sequence shown here is derived from an EMBL/GenBank/DDBJ whole genome shotgun (WGS) entry which is preliminary data.</text>
</comment>
<feature type="region of interest" description="Disordered" evidence="2">
    <location>
        <begin position="1"/>
        <end position="39"/>
    </location>
</feature>
<evidence type="ECO:0000313" key="4">
    <source>
        <dbReference type="Proteomes" id="UP000251960"/>
    </source>
</evidence>
<feature type="compositionally biased region" description="Low complexity" evidence="2">
    <location>
        <begin position="203"/>
        <end position="223"/>
    </location>
</feature>
<feature type="compositionally biased region" description="Basic and acidic residues" evidence="2">
    <location>
        <begin position="87"/>
        <end position="99"/>
    </location>
</feature>
<organism evidence="3 4">
    <name type="scientific">Zea mays</name>
    <name type="common">Maize</name>
    <dbReference type="NCBI Taxonomy" id="4577"/>
    <lineage>
        <taxon>Eukaryota</taxon>
        <taxon>Viridiplantae</taxon>
        <taxon>Streptophyta</taxon>
        <taxon>Embryophyta</taxon>
        <taxon>Tracheophyta</taxon>
        <taxon>Spermatophyta</taxon>
        <taxon>Magnoliopsida</taxon>
        <taxon>Liliopsida</taxon>
        <taxon>Poales</taxon>
        <taxon>Poaceae</taxon>
        <taxon>PACMAD clade</taxon>
        <taxon>Panicoideae</taxon>
        <taxon>Andropogonodae</taxon>
        <taxon>Andropogoneae</taxon>
        <taxon>Tripsacinae</taxon>
        <taxon>Zea</taxon>
    </lineage>
</organism>
<protein>
    <submittedName>
        <fullName evidence="3">Uncharacterized protein</fullName>
    </submittedName>
</protein>
<gene>
    <name evidence="3" type="ORF">Zm00014a_033073</name>
</gene>
<evidence type="ECO:0000256" key="1">
    <source>
        <dbReference type="SAM" id="Coils"/>
    </source>
</evidence>
<feature type="coiled-coil region" evidence="1">
    <location>
        <begin position="654"/>
        <end position="696"/>
    </location>
</feature>
<sequence>MARLQVEEGEGGYGQSKPREHDRWRRGRAATDKAVVGDKGARRVPVIEEMEKTKYEVARDETVKHVQQVFNSLGIHVLAQTVRDVISPKKKEGRGKAIDSDNDYDPCSDIENQSDTNDDYDDDLNNEVNTEATQMVPGTRPHQKKQKAGTMPAANHQPPCTPVRLTRQSAAMPLPGGRPPPKPRHPLPPKTTSKATPKRNAISSSTQQQVQASTTTTETTETTNPVSFPPKMTRSTQAMSSPVPNTMPRPTRYTRTSGTMSTPGGHTMHSPPRFTRASAAMSSPGANPHHSPPRFTRASAAMSSPSANPHHSTPAATAIVSQQPTPTTSVNKTVPTDNSPGGHSSRQSNAINESAEQFDAATSEGNPNEGEPVGDLVPGPKKNVRKKTMGYGLEKMLNRGNRLAIHVAEGKKRPEVPLQVAKLASETGVALRDNLPIYKSWKLYDNSVGQAEVGKVLDKVTSRLDVDVKNEGPSKDACIYIIKRGVRQTRYNLKRKYFDESLTKEQLLAMQPPPKMKKEDWTGLVEYWCDPKNQEKSAKNKANRGNVQLHQRTGARSYIAHRYSLRTKYNNMEPDAVDFFGECMNSPRNGRTPLANEIYEQMVAEKERELEEGEEQKSPSKIVADSLSQISRSSNFLPNIGVPTMSKTGRSTSLAAQARMQAQFEEKLQAEREEAARKQEELQAQLQAQHAALEENQSLLHQTQEEVKGMHTKFEETNALLRAVLKLQKD</sequence>
<dbReference type="InterPro" id="IPR004252">
    <property type="entry name" value="Probable_transposase_24"/>
</dbReference>
<evidence type="ECO:0000256" key="2">
    <source>
        <dbReference type="SAM" id="MobiDB-lite"/>
    </source>
</evidence>
<evidence type="ECO:0000313" key="3">
    <source>
        <dbReference type="EMBL" id="PWZ10800.1"/>
    </source>
</evidence>
<proteinExistence type="predicted"/>
<feature type="compositionally biased region" description="Polar residues" evidence="2">
    <location>
        <begin position="253"/>
        <end position="264"/>
    </location>
</feature>
<reference evidence="3 4" key="1">
    <citation type="journal article" date="2018" name="Nat. Genet.">
        <title>Extensive intraspecific gene order and gene structural variations between Mo17 and other maize genomes.</title>
        <authorList>
            <person name="Sun S."/>
            <person name="Zhou Y."/>
            <person name="Chen J."/>
            <person name="Shi J."/>
            <person name="Zhao H."/>
            <person name="Zhao H."/>
            <person name="Song W."/>
            <person name="Zhang M."/>
            <person name="Cui Y."/>
            <person name="Dong X."/>
            <person name="Liu H."/>
            <person name="Ma X."/>
            <person name="Jiao Y."/>
            <person name="Wang B."/>
            <person name="Wei X."/>
            <person name="Stein J.C."/>
            <person name="Glaubitz J.C."/>
            <person name="Lu F."/>
            <person name="Yu G."/>
            <person name="Liang C."/>
            <person name="Fengler K."/>
            <person name="Li B."/>
            <person name="Rafalski A."/>
            <person name="Schnable P.S."/>
            <person name="Ware D.H."/>
            <person name="Buckler E.S."/>
            <person name="Lai J."/>
        </authorList>
    </citation>
    <scope>NUCLEOTIDE SEQUENCE [LARGE SCALE GENOMIC DNA]</scope>
    <source>
        <strain evidence="4">cv. Missouri 17</strain>
        <tissue evidence="3">Seedling</tissue>
    </source>
</reference>